<sequence length="134" mass="14815">MNKNLLSIIIAAVLIILGGVLIFGYNNGFLSQMWADFSKPKVDVNGIILFYGDGCPHCKIVDDFIKANNVESKIKFTRLEVFNNRDNGKILLERAKACGLATDQVGVPFLWDGKTCIVGDQDTINFFKTQAGIK</sequence>
<accession>A0A1G2IPN6</accession>
<dbReference type="SUPFAM" id="SSF52833">
    <property type="entry name" value="Thioredoxin-like"/>
    <property type="match status" value="1"/>
</dbReference>
<comment type="caution">
    <text evidence="2">The sequence shown here is derived from an EMBL/GenBank/DDBJ whole genome shotgun (WGS) entry which is preliminary data.</text>
</comment>
<keyword evidence="1" id="KW-1133">Transmembrane helix</keyword>
<protein>
    <submittedName>
        <fullName evidence="2">Uncharacterized protein</fullName>
    </submittedName>
</protein>
<dbReference type="InterPro" id="IPR011767">
    <property type="entry name" value="GLR_AS"/>
</dbReference>
<dbReference type="AlphaFoldDB" id="A0A1G2IPN6"/>
<gene>
    <name evidence="2" type="ORF">A3G45_00715</name>
</gene>
<dbReference type="Proteomes" id="UP000178632">
    <property type="component" value="Unassembled WGS sequence"/>
</dbReference>
<dbReference type="Gene3D" id="3.40.30.10">
    <property type="entry name" value="Glutaredoxin"/>
    <property type="match status" value="1"/>
</dbReference>
<proteinExistence type="predicted"/>
<reference evidence="2 3" key="1">
    <citation type="journal article" date="2016" name="Nat. Commun.">
        <title>Thousands of microbial genomes shed light on interconnected biogeochemical processes in an aquifer system.</title>
        <authorList>
            <person name="Anantharaman K."/>
            <person name="Brown C.T."/>
            <person name="Hug L.A."/>
            <person name="Sharon I."/>
            <person name="Castelle C.J."/>
            <person name="Probst A.J."/>
            <person name="Thomas B.C."/>
            <person name="Singh A."/>
            <person name="Wilkins M.J."/>
            <person name="Karaoz U."/>
            <person name="Brodie E.L."/>
            <person name="Williams K.H."/>
            <person name="Hubbard S.S."/>
            <person name="Banfield J.F."/>
        </authorList>
    </citation>
    <scope>NUCLEOTIDE SEQUENCE [LARGE SCALE GENOMIC DNA]</scope>
</reference>
<evidence type="ECO:0000256" key="1">
    <source>
        <dbReference type="SAM" id="Phobius"/>
    </source>
</evidence>
<keyword evidence="1" id="KW-0812">Transmembrane</keyword>
<dbReference type="PROSITE" id="PS51354">
    <property type="entry name" value="GLUTAREDOXIN_2"/>
    <property type="match status" value="1"/>
</dbReference>
<evidence type="ECO:0000313" key="3">
    <source>
        <dbReference type="Proteomes" id="UP000178632"/>
    </source>
</evidence>
<dbReference type="EMBL" id="MHPE01000023">
    <property type="protein sequence ID" value="OGZ76864.1"/>
    <property type="molecule type" value="Genomic_DNA"/>
</dbReference>
<organism evidence="2 3">
    <name type="scientific">Candidatus Staskawiczbacteria bacterium RIFCSPLOWO2_12_FULL_37_15</name>
    <dbReference type="NCBI Taxonomy" id="1802218"/>
    <lineage>
        <taxon>Bacteria</taxon>
        <taxon>Candidatus Staskawicziibacteriota</taxon>
    </lineage>
</organism>
<dbReference type="PROSITE" id="PS00195">
    <property type="entry name" value="GLUTAREDOXIN_1"/>
    <property type="match status" value="1"/>
</dbReference>
<dbReference type="InterPro" id="IPR036249">
    <property type="entry name" value="Thioredoxin-like_sf"/>
</dbReference>
<name>A0A1G2IPN6_9BACT</name>
<evidence type="ECO:0000313" key="2">
    <source>
        <dbReference type="EMBL" id="OGZ76864.1"/>
    </source>
</evidence>
<feature type="transmembrane region" description="Helical" evidence="1">
    <location>
        <begin position="6"/>
        <end position="25"/>
    </location>
</feature>
<keyword evidence="1" id="KW-0472">Membrane</keyword>